<dbReference type="GO" id="GO:0006281">
    <property type="term" value="P:DNA repair"/>
    <property type="evidence" value="ECO:0007669"/>
    <property type="project" value="InterPro"/>
</dbReference>
<proteinExistence type="predicted"/>
<reference evidence="2 3" key="1">
    <citation type="submission" date="2019-10" db="EMBL/GenBank/DDBJ databases">
        <title>Alkaliphilus serpentinus sp. nov. and Alkaliphilus pronyensis sp. nov., two novel anaerobic alkaliphilic species isolated from the serpentinized-hosted hydrothermal field of the Prony Bay (New Caledonia).</title>
        <authorList>
            <person name="Postec A."/>
        </authorList>
    </citation>
    <scope>NUCLEOTIDE SEQUENCE [LARGE SCALE GENOMIC DNA]</scope>
    <source>
        <strain evidence="2 3">LacT</strain>
    </source>
</reference>
<keyword evidence="2" id="KW-0238">DNA-binding</keyword>
<accession>A0A833HRA6</accession>
<dbReference type="PANTHER" id="PTHR21180:SF32">
    <property type="entry name" value="ENDONUCLEASE_EXONUCLEASE_PHOSPHATASE FAMILY DOMAIN-CONTAINING PROTEIN 1"/>
    <property type="match status" value="1"/>
</dbReference>
<dbReference type="Gene3D" id="3.10.560.10">
    <property type="entry name" value="Outer membrane lipoprotein wza domain like"/>
    <property type="match status" value="1"/>
</dbReference>
<evidence type="ECO:0000259" key="1">
    <source>
        <dbReference type="SMART" id="SM00278"/>
    </source>
</evidence>
<dbReference type="SMART" id="SM00278">
    <property type="entry name" value="HhH1"/>
    <property type="match status" value="2"/>
</dbReference>
<dbReference type="Pfam" id="PF12836">
    <property type="entry name" value="HHH_3"/>
    <property type="match status" value="1"/>
</dbReference>
<dbReference type="PANTHER" id="PTHR21180">
    <property type="entry name" value="ENDONUCLEASE/EXONUCLEASE/PHOSPHATASE FAMILY DOMAIN-CONTAINING PROTEIN 1"/>
    <property type="match status" value="1"/>
</dbReference>
<dbReference type="OrthoDB" id="9790239at2"/>
<dbReference type="InterPro" id="IPR010994">
    <property type="entry name" value="RuvA_2-like"/>
</dbReference>
<dbReference type="GO" id="GO:0015628">
    <property type="term" value="P:protein secretion by the type II secretion system"/>
    <property type="evidence" value="ECO:0007669"/>
    <property type="project" value="TreeGrafter"/>
</dbReference>
<dbReference type="NCBIfam" id="TIGR00426">
    <property type="entry name" value="competence protein ComEA helix-hairpin-helix repeat region"/>
    <property type="match status" value="1"/>
</dbReference>
<organism evidence="2 3">
    <name type="scientific">Alkaliphilus serpentinus</name>
    <dbReference type="NCBI Taxonomy" id="1482731"/>
    <lineage>
        <taxon>Bacteria</taxon>
        <taxon>Bacillati</taxon>
        <taxon>Bacillota</taxon>
        <taxon>Clostridia</taxon>
        <taxon>Peptostreptococcales</taxon>
        <taxon>Natronincolaceae</taxon>
        <taxon>Alkaliphilus</taxon>
    </lineage>
</organism>
<feature type="domain" description="Helix-hairpin-helix DNA-binding motif class 1" evidence="1">
    <location>
        <begin position="149"/>
        <end position="168"/>
    </location>
</feature>
<dbReference type="Gene3D" id="1.10.150.320">
    <property type="entry name" value="Photosystem II 12 kDa extrinsic protein"/>
    <property type="match status" value="1"/>
</dbReference>
<dbReference type="EMBL" id="WBZB01000004">
    <property type="protein sequence ID" value="KAB3533109.1"/>
    <property type="molecule type" value="Genomic_DNA"/>
</dbReference>
<dbReference type="GO" id="GO:0015627">
    <property type="term" value="C:type II protein secretion system complex"/>
    <property type="evidence" value="ECO:0007669"/>
    <property type="project" value="TreeGrafter"/>
</dbReference>
<dbReference type="Pfam" id="PF10531">
    <property type="entry name" value="SLBB"/>
    <property type="match status" value="1"/>
</dbReference>
<dbReference type="InterPro" id="IPR004509">
    <property type="entry name" value="Competence_ComEA_HhH"/>
</dbReference>
<feature type="domain" description="Helix-hairpin-helix DNA-binding motif class 1" evidence="1">
    <location>
        <begin position="179"/>
        <end position="198"/>
    </location>
</feature>
<gene>
    <name evidence="2" type="ORF">F8153_00745</name>
</gene>
<evidence type="ECO:0000313" key="2">
    <source>
        <dbReference type="EMBL" id="KAB3533109.1"/>
    </source>
</evidence>
<protein>
    <submittedName>
        <fullName evidence="2">ComEA family DNA-binding protein</fullName>
    </submittedName>
</protein>
<evidence type="ECO:0000313" key="3">
    <source>
        <dbReference type="Proteomes" id="UP000465601"/>
    </source>
</evidence>
<sequence>MELNSKHKKVIILLIVIITAAISYNSYRSKSEERVVLSPAEAEKEVDPPLIEEVMKESNYIFVHIEGAVNKPGVYKLEGKVRIYEAVEAAGGLTEEADTTRINMAVMLEDEDFVYVPAKGEENPPIEISITSEKPSQEGKININTADSKGLISLNGIGEAIANRIIEYRNVNGPFKSIEEIKNVSGIGESKFNAIKDKITVK</sequence>
<dbReference type="RefSeq" id="WP_151864434.1">
    <property type="nucleotide sequence ID" value="NZ_WBZB01000004.1"/>
</dbReference>
<dbReference type="InterPro" id="IPR019554">
    <property type="entry name" value="Soluble_ligand-bd"/>
</dbReference>
<name>A0A833HRA6_9FIRM</name>
<dbReference type="InterPro" id="IPR003583">
    <property type="entry name" value="Hlx-hairpin-Hlx_DNA-bd_motif"/>
</dbReference>
<dbReference type="GO" id="GO:0003677">
    <property type="term" value="F:DNA binding"/>
    <property type="evidence" value="ECO:0007669"/>
    <property type="project" value="UniProtKB-KW"/>
</dbReference>
<dbReference type="SUPFAM" id="SSF47781">
    <property type="entry name" value="RuvA domain 2-like"/>
    <property type="match status" value="1"/>
</dbReference>
<dbReference type="AlphaFoldDB" id="A0A833HRA6"/>
<comment type="caution">
    <text evidence="2">The sequence shown here is derived from an EMBL/GenBank/DDBJ whole genome shotgun (WGS) entry which is preliminary data.</text>
</comment>
<dbReference type="Proteomes" id="UP000465601">
    <property type="component" value="Unassembled WGS sequence"/>
</dbReference>
<dbReference type="InterPro" id="IPR051675">
    <property type="entry name" value="Endo/Exo/Phosphatase_dom_1"/>
</dbReference>
<keyword evidence="3" id="KW-1185">Reference proteome</keyword>